<evidence type="ECO:0000313" key="2">
    <source>
        <dbReference type="Proteomes" id="UP001303115"/>
    </source>
</evidence>
<evidence type="ECO:0000313" key="1">
    <source>
        <dbReference type="EMBL" id="KAK4032836.1"/>
    </source>
</evidence>
<name>A0AAN6P6W1_9PEZI</name>
<dbReference type="Proteomes" id="UP001303115">
    <property type="component" value="Unassembled WGS sequence"/>
</dbReference>
<gene>
    <name evidence="1" type="ORF">C8A01DRAFT_40705</name>
</gene>
<sequence length="117" mass="13370">MFLTMIKKGVSSTVITQKYLPFELVAYYLDVDTSFPNLLLKGVVTPTDSTPTIGTEEVLDFARYFGRYYIHPTSSALLSYSEIYLAYCGVGDDTLFLDSGEDFLNLKLFYPVDLYRW</sequence>
<protein>
    <submittedName>
        <fullName evidence="1">Uncharacterized protein</fullName>
    </submittedName>
</protein>
<accession>A0AAN6P6W1</accession>
<reference evidence="2" key="1">
    <citation type="journal article" date="2023" name="Mol. Phylogenet. Evol.">
        <title>Genome-scale phylogeny and comparative genomics of the fungal order Sordariales.</title>
        <authorList>
            <person name="Hensen N."/>
            <person name="Bonometti L."/>
            <person name="Westerberg I."/>
            <person name="Brannstrom I.O."/>
            <person name="Guillou S."/>
            <person name="Cros-Aarteil S."/>
            <person name="Calhoun S."/>
            <person name="Haridas S."/>
            <person name="Kuo A."/>
            <person name="Mondo S."/>
            <person name="Pangilinan J."/>
            <person name="Riley R."/>
            <person name="LaButti K."/>
            <person name="Andreopoulos B."/>
            <person name="Lipzen A."/>
            <person name="Chen C."/>
            <person name="Yan M."/>
            <person name="Daum C."/>
            <person name="Ng V."/>
            <person name="Clum A."/>
            <person name="Steindorff A."/>
            <person name="Ohm R.A."/>
            <person name="Martin F."/>
            <person name="Silar P."/>
            <person name="Natvig D.O."/>
            <person name="Lalanne C."/>
            <person name="Gautier V."/>
            <person name="Ament-Velasquez S.L."/>
            <person name="Kruys A."/>
            <person name="Hutchinson M.I."/>
            <person name="Powell A.J."/>
            <person name="Barry K."/>
            <person name="Miller A.N."/>
            <person name="Grigoriev I.V."/>
            <person name="Debuchy R."/>
            <person name="Gladieux P."/>
            <person name="Hiltunen Thoren M."/>
            <person name="Johannesson H."/>
        </authorList>
    </citation>
    <scope>NUCLEOTIDE SEQUENCE [LARGE SCALE GENOMIC DNA]</scope>
    <source>
        <strain evidence="2">CBS 284.82</strain>
    </source>
</reference>
<proteinExistence type="predicted"/>
<dbReference type="AlphaFoldDB" id="A0AAN6P6W1"/>
<dbReference type="EMBL" id="MU854571">
    <property type="protein sequence ID" value="KAK4032836.1"/>
    <property type="molecule type" value="Genomic_DNA"/>
</dbReference>
<comment type="caution">
    <text evidence="1">The sequence shown here is derived from an EMBL/GenBank/DDBJ whole genome shotgun (WGS) entry which is preliminary data.</text>
</comment>
<organism evidence="1 2">
    <name type="scientific">Parachaetomium inaequale</name>
    <dbReference type="NCBI Taxonomy" id="2588326"/>
    <lineage>
        <taxon>Eukaryota</taxon>
        <taxon>Fungi</taxon>
        <taxon>Dikarya</taxon>
        <taxon>Ascomycota</taxon>
        <taxon>Pezizomycotina</taxon>
        <taxon>Sordariomycetes</taxon>
        <taxon>Sordariomycetidae</taxon>
        <taxon>Sordariales</taxon>
        <taxon>Chaetomiaceae</taxon>
        <taxon>Parachaetomium</taxon>
    </lineage>
</organism>
<keyword evidence="2" id="KW-1185">Reference proteome</keyword>